<evidence type="ECO:0000313" key="2">
    <source>
        <dbReference type="Proteomes" id="UP001229313"/>
    </source>
</evidence>
<dbReference type="Proteomes" id="UP001229313">
    <property type="component" value="Chromosome"/>
</dbReference>
<proteinExistence type="predicted"/>
<accession>A0ABY9PDR8</accession>
<dbReference type="RefSeq" id="WP_309152853.1">
    <property type="nucleotide sequence ID" value="NZ_CP133568.1"/>
</dbReference>
<evidence type="ECO:0000313" key="1">
    <source>
        <dbReference type="EMBL" id="WMT04509.1"/>
    </source>
</evidence>
<name>A0ABY9PDR8_9GAMM</name>
<dbReference type="EMBL" id="CP133568">
    <property type="protein sequence ID" value="WMT04509.1"/>
    <property type="molecule type" value="Genomic_DNA"/>
</dbReference>
<keyword evidence="2" id="KW-1185">Reference proteome</keyword>
<sequence length="170" mass="18874">MSVQRIDGDRWDWVEPFWLCVLPWTSHEFERRWAVGTFAEYQDDGLGVCRAAMLRIGATAYLAQAHPHGPAGCERVVLSAAADSADSRRDLDNALAHLGLRESDLGAVRAGLGPARWRLSRVDDNGREFELARCQTRSCADHLCRTYTAKDHTRLYCVRGPTDETAAASG</sequence>
<protein>
    <submittedName>
        <fullName evidence="1">Uncharacterized protein</fullName>
    </submittedName>
</protein>
<gene>
    <name evidence="1" type="ORF">RDV84_06670</name>
</gene>
<organism evidence="1 2">
    <name type="scientific">Lysobacter yananisis</name>
    <dbReference type="NCBI Taxonomy" id="1003114"/>
    <lineage>
        <taxon>Bacteria</taxon>
        <taxon>Pseudomonadati</taxon>
        <taxon>Pseudomonadota</taxon>
        <taxon>Gammaproteobacteria</taxon>
        <taxon>Lysobacterales</taxon>
        <taxon>Lysobacteraceae</taxon>
        <taxon>Lysobacter</taxon>
    </lineage>
</organism>
<reference evidence="1 2" key="1">
    <citation type="submission" date="2023-08" db="EMBL/GenBank/DDBJ databases">
        <title>The whole genome sequence of Lysobacter yananisis.</title>
        <authorList>
            <person name="Sun H."/>
        </authorList>
    </citation>
    <scope>NUCLEOTIDE SEQUENCE [LARGE SCALE GENOMIC DNA]</scope>
    <source>
        <strain evidence="1 2">SNNU513</strain>
    </source>
</reference>